<feature type="non-terminal residue" evidence="1">
    <location>
        <position position="545"/>
    </location>
</feature>
<gene>
    <name evidence="1" type="ORF">H1R20_g434</name>
</gene>
<comment type="caution">
    <text evidence="1">The sequence shown here is derived from an EMBL/GenBank/DDBJ whole genome shotgun (WGS) entry which is preliminary data.</text>
</comment>
<evidence type="ECO:0000313" key="2">
    <source>
        <dbReference type="Proteomes" id="UP001140091"/>
    </source>
</evidence>
<reference evidence="1" key="1">
    <citation type="submission" date="2022-06" db="EMBL/GenBank/DDBJ databases">
        <title>Genome Sequence of Candolleomyces eurysporus.</title>
        <authorList>
            <person name="Buettner E."/>
        </authorList>
    </citation>
    <scope>NUCLEOTIDE SEQUENCE</scope>
    <source>
        <strain evidence="1">VTCC 930004</strain>
    </source>
</reference>
<dbReference type="EMBL" id="JANBPK010000031">
    <property type="protein sequence ID" value="KAJ2936660.1"/>
    <property type="molecule type" value="Genomic_DNA"/>
</dbReference>
<dbReference type="Proteomes" id="UP001140091">
    <property type="component" value="Unassembled WGS sequence"/>
</dbReference>
<sequence length="545" mass="61814">MSPTRTWAEGELGLLTTRVFDICSLPNEILALILESVHEQGHLRGTVRGRATEEILISHVCSLWRNTALAIPELWTKYRCVKPSPERFAVEYERLQTYLTRSGTDTDLDLVFDFVDIPVTVKDRTVMDMLNLVVPNLYRLRRFVLLSDGVNFVTPFHRALTGVSAPRLEHFEVLTGQYHNINEEGYDGQPHWDPKILTEGPPNIKFLKLDSPASGRFRPPLNNLVHFSLEAGIPRLRLLLLWVCLEQVLSLPFIETFSLWDVVIANPNPGHLLRRIQAKRLKHVRFGRRPPSQHMRFGRWPCYPLFFFLHYVSAPLLETITISSVTLNTPHTPAFPLVPGEADLGYIFPNLKFLFLNNIISSDPAQDQVAESRTIKRLLTATATIAHLCISTTVEIPGDGVLKALPVDPDLRRFQSWPQLRELTLSIPDQAASTNLIQFCTDYWPQLSIIRLPPSALYFVPTSREVPVEESAHTRDPKPRSFWEDFVKKCSRSSGASGKSPDGKQVRIEEIQDSVLPMYWPPGYMRLSGMDTGNFDSVHKGPVGT</sequence>
<dbReference type="OrthoDB" id="3048040at2759"/>
<protein>
    <recommendedName>
        <fullName evidence="3">F-box domain-containing protein</fullName>
    </recommendedName>
</protein>
<evidence type="ECO:0000313" key="1">
    <source>
        <dbReference type="EMBL" id="KAJ2936660.1"/>
    </source>
</evidence>
<proteinExistence type="predicted"/>
<organism evidence="1 2">
    <name type="scientific">Candolleomyces eurysporus</name>
    <dbReference type="NCBI Taxonomy" id="2828524"/>
    <lineage>
        <taxon>Eukaryota</taxon>
        <taxon>Fungi</taxon>
        <taxon>Dikarya</taxon>
        <taxon>Basidiomycota</taxon>
        <taxon>Agaricomycotina</taxon>
        <taxon>Agaricomycetes</taxon>
        <taxon>Agaricomycetidae</taxon>
        <taxon>Agaricales</taxon>
        <taxon>Agaricineae</taxon>
        <taxon>Psathyrellaceae</taxon>
        <taxon>Candolleomyces</taxon>
    </lineage>
</organism>
<evidence type="ECO:0008006" key="3">
    <source>
        <dbReference type="Google" id="ProtNLM"/>
    </source>
</evidence>
<accession>A0A9W8JL01</accession>
<keyword evidence="2" id="KW-1185">Reference proteome</keyword>
<dbReference type="AlphaFoldDB" id="A0A9W8JL01"/>
<name>A0A9W8JL01_9AGAR</name>